<keyword evidence="4 12" id="KW-0808">Transferase</keyword>
<accession>A0ABN2BPQ6</accession>
<dbReference type="PANTHER" id="PTHR10584:SF166">
    <property type="entry name" value="RIBOKINASE"/>
    <property type="match status" value="1"/>
</dbReference>
<comment type="similarity">
    <text evidence="12">Belongs to the carbohydrate kinase PfkB family. Ribokinase subfamily.</text>
</comment>
<keyword evidence="12" id="KW-0963">Cytoplasm</keyword>
<evidence type="ECO:0000256" key="7">
    <source>
        <dbReference type="ARBA" id="ARBA00022777"/>
    </source>
</evidence>
<reference evidence="14 15" key="1">
    <citation type="journal article" date="2019" name="Int. J. Syst. Evol. Microbiol.">
        <title>The Global Catalogue of Microorganisms (GCM) 10K type strain sequencing project: providing services to taxonomists for standard genome sequencing and annotation.</title>
        <authorList>
            <consortium name="The Broad Institute Genomics Platform"/>
            <consortium name="The Broad Institute Genome Sequencing Center for Infectious Disease"/>
            <person name="Wu L."/>
            <person name="Ma J."/>
        </authorList>
    </citation>
    <scope>NUCLEOTIDE SEQUENCE [LARGE SCALE GENOMIC DNA]</scope>
    <source>
        <strain evidence="14 15">JCM 14942</strain>
    </source>
</reference>
<evidence type="ECO:0000256" key="5">
    <source>
        <dbReference type="ARBA" id="ARBA00022723"/>
    </source>
</evidence>
<evidence type="ECO:0000256" key="2">
    <source>
        <dbReference type="ARBA" id="ARBA00012035"/>
    </source>
</evidence>
<dbReference type="InterPro" id="IPR002139">
    <property type="entry name" value="Ribo/fructo_kinase"/>
</dbReference>
<dbReference type="EMBL" id="BAAAOR010000040">
    <property type="protein sequence ID" value="GAA1544814.1"/>
    <property type="molecule type" value="Genomic_DNA"/>
</dbReference>
<keyword evidence="5 12" id="KW-0479">Metal-binding</keyword>
<keyword evidence="7 12" id="KW-0418">Kinase</keyword>
<dbReference type="Gene3D" id="3.40.1190.20">
    <property type="match status" value="1"/>
</dbReference>
<evidence type="ECO:0000256" key="6">
    <source>
        <dbReference type="ARBA" id="ARBA00022741"/>
    </source>
</evidence>
<comment type="catalytic activity">
    <reaction evidence="12">
        <text>D-ribose + ATP = D-ribose 5-phosphate + ADP + H(+)</text>
        <dbReference type="Rhea" id="RHEA:13697"/>
        <dbReference type="ChEBI" id="CHEBI:15378"/>
        <dbReference type="ChEBI" id="CHEBI:30616"/>
        <dbReference type="ChEBI" id="CHEBI:47013"/>
        <dbReference type="ChEBI" id="CHEBI:78346"/>
        <dbReference type="ChEBI" id="CHEBI:456216"/>
        <dbReference type="EC" id="2.7.1.15"/>
    </reaction>
</comment>
<dbReference type="EC" id="2.7.1.15" evidence="2 12"/>
<comment type="caution">
    <text evidence="12">Lacks conserved residue(s) required for the propagation of feature annotation.</text>
</comment>
<feature type="binding site" evidence="12">
    <location>
        <begin position="245"/>
        <end position="246"/>
    </location>
    <ligand>
        <name>ATP</name>
        <dbReference type="ChEBI" id="CHEBI:30616"/>
    </ligand>
</feature>
<evidence type="ECO:0000256" key="3">
    <source>
        <dbReference type="ARBA" id="ARBA00016943"/>
    </source>
</evidence>
<dbReference type="SUPFAM" id="SSF53613">
    <property type="entry name" value="Ribokinase-like"/>
    <property type="match status" value="1"/>
</dbReference>
<name>A0ABN2BPQ6_9ACTN</name>
<dbReference type="Proteomes" id="UP001500842">
    <property type="component" value="Unassembled WGS sequence"/>
</dbReference>
<feature type="binding site" evidence="12">
    <location>
        <begin position="213"/>
        <end position="218"/>
    </location>
    <ligand>
        <name>ATP</name>
        <dbReference type="ChEBI" id="CHEBI:30616"/>
    </ligand>
</feature>
<feature type="domain" description="Carbohydrate kinase PfkB" evidence="13">
    <location>
        <begin position="6"/>
        <end position="284"/>
    </location>
</feature>
<protein>
    <recommendedName>
        <fullName evidence="3 12">Ribokinase</fullName>
        <shortName evidence="12">RK</shortName>
        <ecNumber evidence="2 12">2.7.1.15</ecNumber>
    </recommendedName>
</protein>
<keyword evidence="6 12" id="KW-0547">Nucleotide-binding</keyword>
<dbReference type="InterPro" id="IPR002173">
    <property type="entry name" value="Carboh/pur_kinase_PfkB_CS"/>
</dbReference>
<feature type="binding site" evidence="12">
    <location>
        <begin position="41"/>
        <end position="45"/>
    </location>
    <ligand>
        <name>substrate</name>
    </ligand>
</feature>
<evidence type="ECO:0000256" key="9">
    <source>
        <dbReference type="ARBA" id="ARBA00022842"/>
    </source>
</evidence>
<feature type="binding site" evidence="12">
    <location>
        <position position="246"/>
    </location>
    <ligand>
        <name>substrate</name>
    </ligand>
</feature>
<comment type="function">
    <text evidence="12">Catalyzes the phosphorylation of ribose at O-5 in a reaction requiring ATP and magnesium. The resulting D-ribose-5-phosphate can then be used either for sythesis of nucleotides, histidine, and tryptophan, or as a component of the pentose phosphate pathway.</text>
</comment>
<evidence type="ECO:0000313" key="15">
    <source>
        <dbReference type="Proteomes" id="UP001500842"/>
    </source>
</evidence>
<keyword evidence="15" id="KW-1185">Reference proteome</keyword>
<evidence type="ECO:0000259" key="13">
    <source>
        <dbReference type="Pfam" id="PF00294"/>
    </source>
</evidence>
<dbReference type="InterPro" id="IPR029056">
    <property type="entry name" value="Ribokinase-like"/>
</dbReference>
<comment type="activity regulation">
    <text evidence="12">Activated by a monovalent cation that binds near, but not in, the active site. The most likely occupant of the site in vivo is potassium. Ion binding induces a conformational change that may alter substrate affinity.</text>
</comment>
<feature type="binding site" evidence="12">
    <location>
        <begin position="13"/>
        <end position="15"/>
    </location>
    <ligand>
        <name>substrate</name>
    </ligand>
</feature>
<feature type="binding site" evidence="12">
    <location>
        <position position="276"/>
    </location>
    <ligand>
        <name>K(+)</name>
        <dbReference type="ChEBI" id="CHEBI:29103"/>
    </ligand>
</feature>
<keyword evidence="8 12" id="KW-0067">ATP-binding</keyword>
<dbReference type="InterPro" id="IPR011611">
    <property type="entry name" value="PfkB_dom"/>
</dbReference>
<dbReference type="HAMAP" id="MF_01987">
    <property type="entry name" value="Ribokinase"/>
    <property type="match status" value="1"/>
</dbReference>
<comment type="subcellular location">
    <subcellularLocation>
        <location evidence="12">Cytoplasm</location>
    </subcellularLocation>
</comment>
<dbReference type="PANTHER" id="PTHR10584">
    <property type="entry name" value="SUGAR KINASE"/>
    <property type="match status" value="1"/>
</dbReference>
<keyword evidence="9 12" id="KW-0460">Magnesium</keyword>
<evidence type="ECO:0000313" key="14">
    <source>
        <dbReference type="EMBL" id="GAA1544814.1"/>
    </source>
</evidence>
<keyword evidence="10 12" id="KW-0630">Potassium</keyword>
<evidence type="ECO:0000256" key="12">
    <source>
        <dbReference type="HAMAP-Rule" id="MF_01987"/>
    </source>
</evidence>
<dbReference type="Pfam" id="PF00294">
    <property type="entry name" value="PfkB"/>
    <property type="match status" value="1"/>
</dbReference>
<comment type="cofactor">
    <cofactor evidence="12">
        <name>Mg(2+)</name>
        <dbReference type="ChEBI" id="CHEBI:18420"/>
    </cofactor>
    <text evidence="12">Requires a divalent cation, most likely magnesium in vivo, as an electrophilic catalyst to aid phosphoryl group transfer. It is the chelate of the metal and the nucleotide that is the actual substrate.</text>
</comment>
<evidence type="ECO:0000256" key="8">
    <source>
        <dbReference type="ARBA" id="ARBA00022840"/>
    </source>
</evidence>
<gene>
    <name evidence="12" type="primary">rbsK</name>
    <name evidence="14" type="ORF">GCM10009788_54100</name>
</gene>
<feature type="binding site" evidence="12">
    <location>
        <position position="139"/>
    </location>
    <ligand>
        <name>substrate</name>
    </ligand>
</feature>
<dbReference type="PROSITE" id="PS00584">
    <property type="entry name" value="PFKB_KINASES_2"/>
    <property type="match status" value="1"/>
</dbReference>
<organism evidence="14 15">
    <name type="scientific">Nocardioides humi</name>
    <dbReference type="NCBI Taxonomy" id="449461"/>
    <lineage>
        <taxon>Bacteria</taxon>
        <taxon>Bacillati</taxon>
        <taxon>Actinomycetota</taxon>
        <taxon>Actinomycetes</taxon>
        <taxon>Propionibacteriales</taxon>
        <taxon>Nocardioidaceae</taxon>
        <taxon>Nocardioides</taxon>
    </lineage>
</organism>
<evidence type="ECO:0000256" key="11">
    <source>
        <dbReference type="ARBA" id="ARBA00023277"/>
    </source>
</evidence>
<comment type="subunit">
    <text evidence="12">Homodimer.</text>
</comment>
<evidence type="ECO:0000256" key="1">
    <source>
        <dbReference type="ARBA" id="ARBA00005380"/>
    </source>
</evidence>
<dbReference type="InterPro" id="IPR011877">
    <property type="entry name" value="Ribokinase"/>
</dbReference>
<evidence type="ECO:0000256" key="10">
    <source>
        <dbReference type="ARBA" id="ARBA00022958"/>
    </source>
</evidence>
<feature type="binding site" evidence="12">
    <location>
        <position position="279"/>
    </location>
    <ligand>
        <name>K(+)</name>
        <dbReference type="ChEBI" id="CHEBI:29103"/>
    </ligand>
</feature>
<feature type="binding site" evidence="12">
    <location>
        <position position="240"/>
    </location>
    <ligand>
        <name>K(+)</name>
        <dbReference type="ChEBI" id="CHEBI:29103"/>
    </ligand>
</feature>
<dbReference type="RefSeq" id="WP_141006927.1">
    <property type="nucleotide sequence ID" value="NZ_BAAAOR010000040.1"/>
</dbReference>
<feature type="binding site" evidence="12">
    <location>
        <position position="281"/>
    </location>
    <ligand>
        <name>K(+)</name>
        <dbReference type="ChEBI" id="CHEBI:29103"/>
    </ligand>
</feature>
<evidence type="ECO:0000256" key="4">
    <source>
        <dbReference type="ARBA" id="ARBA00022679"/>
    </source>
</evidence>
<feature type="active site" description="Proton acceptor" evidence="12">
    <location>
        <position position="246"/>
    </location>
</feature>
<proteinExistence type="inferred from homology"/>
<dbReference type="CDD" id="cd01174">
    <property type="entry name" value="ribokinase"/>
    <property type="match status" value="1"/>
</dbReference>
<keyword evidence="11 12" id="KW-0119">Carbohydrate metabolism</keyword>
<comment type="caution">
    <text evidence="14">The sequence shown here is derived from an EMBL/GenBank/DDBJ whole genome shotgun (WGS) entry which is preliminary data.</text>
</comment>
<feature type="binding site" evidence="12">
    <location>
        <position position="183"/>
    </location>
    <ligand>
        <name>ATP</name>
        <dbReference type="ChEBI" id="CHEBI:30616"/>
    </ligand>
</feature>
<dbReference type="PRINTS" id="PR00990">
    <property type="entry name" value="RIBOKINASE"/>
</dbReference>
<comment type="similarity">
    <text evidence="1">Belongs to the carbohydrate kinase pfkB family.</text>
</comment>
<comment type="pathway">
    <text evidence="12">Carbohydrate metabolism; D-ribose degradation; D-ribose 5-phosphate from beta-D-ribopyranose: step 2/2.</text>
</comment>
<feature type="binding site" evidence="12">
    <location>
        <position position="242"/>
    </location>
    <ligand>
        <name>K(+)</name>
        <dbReference type="ChEBI" id="CHEBI:29103"/>
    </ligand>
</feature>
<sequence length="298" mass="29894">MPLSTVTVLGSANLDQIVHTTRLPAPGETVSTTATRQGPGGKGLNQAVAAARAGGTVAFVGAVGRDPAGDALLAHLRGNDVRTQHVALVDEPTGSAIVMVDDTGENAILVTGGANGSVAPLPHGSDEWLDCAVLLMQLELPPATVLRCARAARARGVLVVLNAAPAGPLPDGLLDAVDVLVVNEHECRALAGSASLDDAASRLASPVPTLVVTQGARGARWYDRGHLAGTIPPPSVSAVDTTGAGDTFCGALAACLAAGSPLDEVLRFAVVAGALSTQVHGADSAPRLDVVQEALARP</sequence>